<proteinExistence type="predicted"/>
<evidence type="ECO:0000313" key="2">
    <source>
        <dbReference type="Proteomes" id="UP001319180"/>
    </source>
</evidence>
<organism evidence="1 2">
    <name type="scientific">Dawidia soli</name>
    <dbReference type="NCBI Taxonomy" id="2782352"/>
    <lineage>
        <taxon>Bacteria</taxon>
        <taxon>Pseudomonadati</taxon>
        <taxon>Bacteroidota</taxon>
        <taxon>Cytophagia</taxon>
        <taxon>Cytophagales</taxon>
        <taxon>Chryseotaleaceae</taxon>
        <taxon>Dawidia</taxon>
    </lineage>
</organism>
<dbReference type="InterPro" id="IPR013783">
    <property type="entry name" value="Ig-like_fold"/>
</dbReference>
<dbReference type="RefSeq" id="WP_254091347.1">
    <property type="nucleotide sequence ID" value="NZ_JAHESC010000023.1"/>
</dbReference>
<evidence type="ECO:0000313" key="1">
    <source>
        <dbReference type="EMBL" id="MBT1688119.1"/>
    </source>
</evidence>
<dbReference type="EMBL" id="JAHESC010000023">
    <property type="protein sequence ID" value="MBT1688119.1"/>
    <property type="molecule type" value="Genomic_DNA"/>
</dbReference>
<accession>A0AAP2DAF4</accession>
<dbReference type="Pfam" id="PF15418">
    <property type="entry name" value="DUF4625"/>
    <property type="match status" value="1"/>
</dbReference>
<sequence length="266" mass="29661">MRIVKYTLLIALFAACSSGSEEEKPDTAVPVIELQNSDPLYGTQDICGFPDTHVFSLLSGQTLYLDLHFSDDVGLSQYKIDIHHNFDCHTHGRTGATGEPWFVARIEKIDGVRQHITEELTVPDNVAAGNYHLLVYGLDQVGNEAKPLVFSMKIKNSDDVQAPELTVATPASETAVKPGDSILFEGEITDNSDLPGGRIELFYYDPANTLYTVDQYFFPVDTRRQYLFSIPYHIGESSVAGIYQFHIKVYDQYNNATEKVLAITVN</sequence>
<dbReference type="InterPro" id="IPR027829">
    <property type="entry name" value="DUF4625"/>
</dbReference>
<reference evidence="1 2" key="1">
    <citation type="submission" date="2021-05" db="EMBL/GenBank/DDBJ databases">
        <title>A Polyphasic approach of four new species of the genus Ohtaekwangia: Ohtaekwangia histidinii sp. nov., Ohtaekwangia cretensis sp. nov., Ohtaekwangia indiensis sp. nov., Ohtaekwangia reichenbachii sp. nov. from diverse environment.</title>
        <authorList>
            <person name="Octaviana S."/>
        </authorList>
    </citation>
    <scope>NUCLEOTIDE SEQUENCE [LARGE SCALE GENOMIC DNA]</scope>
    <source>
        <strain evidence="1 2">PWU37</strain>
    </source>
</reference>
<dbReference type="Proteomes" id="UP001319180">
    <property type="component" value="Unassembled WGS sequence"/>
</dbReference>
<name>A0AAP2DAF4_9BACT</name>
<keyword evidence="2" id="KW-1185">Reference proteome</keyword>
<protein>
    <submittedName>
        <fullName evidence="1">DUF4625 domain-containing protein</fullName>
    </submittedName>
</protein>
<dbReference type="AlphaFoldDB" id="A0AAP2DAF4"/>
<dbReference type="PROSITE" id="PS51257">
    <property type="entry name" value="PROKAR_LIPOPROTEIN"/>
    <property type="match status" value="1"/>
</dbReference>
<comment type="caution">
    <text evidence="1">The sequence shown here is derived from an EMBL/GenBank/DDBJ whole genome shotgun (WGS) entry which is preliminary data.</text>
</comment>
<dbReference type="Gene3D" id="2.60.40.10">
    <property type="entry name" value="Immunoglobulins"/>
    <property type="match status" value="1"/>
</dbReference>
<gene>
    <name evidence="1" type="ORF">KK078_16230</name>
</gene>